<feature type="transmembrane region" description="Helical" evidence="1">
    <location>
        <begin position="48"/>
        <end position="73"/>
    </location>
</feature>
<organism evidence="2 3">
    <name type="scientific">Streptomyces daliensis</name>
    <dbReference type="NCBI Taxonomy" id="299421"/>
    <lineage>
        <taxon>Bacteria</taxon>
        <taxon>Bacillati</taxon>
        <taxon>Actinomycetota</taxon>
        <taxon>Actinomycetes</taxon>
        <taxon>Kitasatosporales</taxon>
        <taxon>Streptomycetaceae</taxon>
        <taxon>Streptomyces</taxon>
    </lineage>
</organism>
<keyword evidence="2" id="KW-0418">Kinase</keyword>
<keyword evidence="1" id="KW-1133">Transmembrane helix</keyword>
<sequence length="84" mass="9157">GAVVLWWLMLDYNHDAEARFLPGWLSAADAVLGAFACLALWARRRWPLAVALVLVPAGAVSNTAFGALMTVVLNLGLRVPWRRA</sequence>
<dbReference type="EMBL" id="JAGSMN010002106">
    <property type="protein sequence ID" value="MBR7678988.1"/>
    <property type="molecule type" value="Genomic_DNA"/>
</dbReference>
<evidence type="ECO:0000313" key="3">
    <source>
        <dbReference type="Proteomes" id="UP000675554"/>
    </source>
</evidence>
<feature type="non-terminal residue" evidence="2">
    <location>
        <position position="1"/>
    </location>
</feature>
<comment type="caution">
    <text evidence="2">The sequence shown here is derived from an EMBL/GenBank/DDBJ whole genome shotgun (WGS) entry which is preliminary data.</text>
</comment>
<feature type="transmembrane region" description="Helical" evidence="1">
    <location>
        <begin position="20"/>
        <end position="41"/>
    </location>
</feature>
<keyword evidence="3" id="KW-1185">Reference proteome</keyword>
<feature type="non-terminal residue" evidence="2">
    <location>
        <position position="84"/>
    </location>
</feature>
<dbReference type="AlphaFoldDB" id="A0A8T4J5H9"/>
<protein>
    <submittedName>
        <fullName evidence="2">Histidine kinase</fullName>
    </submittedName>
</protein>
<dbReference type="Proteomes" id="UP000675554">
    <property type="component" value="Unassembled WGS sequence"/>
</dbReference>
<reference evidence="2" key="1">
    <citation type="submission" date="2021-04" db="EMBL/GenBank/DDBJ databases">
        <title>Sequencing of actinobacteria type strains.</title>
        <authorList>
            <person name="Nguyen G.-S."/>
            <person name="Wentzel A."/>
        </authorList>
    </citation>
    <scope>NUCLEOTIDE SEQUENCE</scope>
    <source>
        <strain evidence="2">DSM 42095</strain>
    </source>
</reference>
<proteinExistence type="predicted"/>
<evidence type="ECO:0000256" key="1">
    <source>
        <dbReference type="SAM" id="Phobius"/>
    </source>
</evidence>
<keyword evidence="1" id="KW-0472">Membrane</keyword>
<evidence type="ECO:0000313" key="2">
    <source>
        <dbReference type="EMBL" id="MBR7678988.1"/>
    </source>
</evidence>
<keyword evidence="2" id="KW-0808">Transferase</keyword>
<gene>
    <name evidence="2" type="ORF">KDA82_39830</name>
</gene>
<keyword evidence="1" id="KW-0812">Transmembrane</keyword>
<accession>A0A8T4J5H9</accession>
<dbReference type="GO" id="GO:0016301">
    <property type="term" value="F:kinase activity"/>
    <property type="evidence" value="ECO:0007669"/>
    <property type="project" value="UniProtKB-KW"/>
</dbReference>
<name>A0A8T4J5H9_9ACTN</name>